<feature type="region of interest" description="Disordered" evidence="1">
    <location>
        <begin position="178"/>
        <end position="197"/>
    </location>
</feature>
<feature type="compositionally biased region" description="Low complexity" evidence="1">
    <location>
        <begin position="44"/>
        <end position="61"/>
    </location>
</feature>
<proteinExistence type="predicted"/>
<dbReference type="InterPro" id="IPR038713">
    <property type="entry name" value="Terminase_Gp1_N_sf"/>
</dbReference>
<evidence type="ECO:0000256" key="1">
    <source>
        <dbReference type="SAM" id="MobiDB-lite"/>
    </source>
</evidence>
<dbReference type="RefSeq" id="WP_349281645.1">
    <property type="nucleotide sequence ID" value="NZ_CP157675.1"/>
</dbReference>
<dbReference type="Pfam" id="PF03592">
    <property type="entry name" value="Terminase_2"/>
    <property type="match status" value="1"/>
</dbReference>
<organism evidence="2">
    <name type="scientific">Polaromonas hydrogenivorans</name>
    <dbReference type="NCBI Taxonomy" id="335476"/>
    <lineage>
        <taxon>Bacteria</taxon>
        <taxon>Pseudomonadati</taxon>
        <taxon>Pseudomonadota</taxon>
        <taxon>Betaproteobacteria</taxon>
        <taxon>Burkholderiales</taxon>
        <taxon>Comamonadaceae</taxon>
        <taxon>Polaromonas</taxon>
    </lineage>
</organism>
<feature type="compositionally biased region" description="Polar residues" evidence="1">
    <location>
        <begin position="22"/>
        <end position="36"/>
    </location>
</feature>
<name>A0AAU7LXL5_9BURK</name>
<dbReference type="InterPro" id="IPR005335">
    <property type="entry name" value="Terminase_ssu"/>
</dbReference>
<gene>
    <name evidence="2" type="ORF">ABLV49_07535</name>
</gene>
<feature type="compositionally biased region" description="Polar residues" evidence="1">
    <location>
        <begin position="216"/>
        <end position="227"/>
    </location>
</feature>
<dbReference type="Gene3D" id="1.10.10.1400">
    <property type="entry name" value="Terminase, small subunit, N-terminal DNA-binding domain, HTH motif"/>
    <property type="match status" value="1"/>
</dbReference>
<evidence type="ECO:0000313" key="2">
    <source>
        <dbReference type="EMBL" id="XBP72245.1"/>
    </source>
</evidence>
<dbReference type="AlphaFoldDB" id="A0AAU7LXL5"/>
<sequence length="227" mass="24268">MAIAPWVKCKPAVATPARGKVSQPSKVSQRNHAKVSQTRRETITETMPETMEGAGAGASNADADDSVLSNMEHESYQQLAPRVQRFVGEYLIDLNAAAAYRRAYPDATEASARTLVARLLTKVGVSEAIAAAQAERARRTEVNADKALADGMGDCHGGRPGAGAGGFLPVLPWRGPPAPAHCGRSASQRGLPRPRTRFRKLGFDSFSKLGKPCKSQRFNPSKPSIDC</sequence>
<accession>A0AAU7LXL5</accession>
<dbReference type="GO" id="GO:0051276">
    <property type="term" value="P:chromosome organization"/>
    <property type="evidence" value="ECO:0007669"/>
    <property type="project" value="InterPro"/>
</dbReference>
<dbReference type="EMBL" id="CP157675">
    <property type="protein sequence ID" value="XBP72245.1"/>
    <property type="molecule type" value="Genomic_DNA"/>
</dbReference>
<feature type="region of interest" description="Disordered" evidence="1">
    <location>
        <begin position="14"/>
        <end position="63"/>
    </location>
</feature>
<feature type="region of interest" description="Disordered" evidence="1">
    <location>
        <begin position="203"/>
        <end position="227"/>
    </location>
</feature>
<protein>
    <submittedName>
        <fullName evidence="2">Terminase small subunit</fullName>
    </submittedName>
</protein>
<reference evidence="2" key="1">
    <citation type="submission" date="2024-05" db="EMBL/GenBank/DDBJ databases">
        <authorList>
            <person name="Bunk B."/>
            <person name="Swiderski J."/>
            <person name="Sproer C."/>
            <person name="Thiel V."/>
        </authorList>
    </citation>
    <scope>NUCLEOTIDE SEQUENCE</scope>
    <source>
        <strain evidence="2">DSM 17735</strain>
    </source>
</reference>